<dbReference type="InterPro" id="IPR002347">
    <property type="entry name" value="SDR_fam"/>
</dbReference>
<dbReference type="InterPro" id="IPR020904">
    <property type="entry name" value="Sc_DH/Rdtase_CS"/>
</dbReference>
<keyword evidence="2" id="KW-0560">Oxidoreductase</keyword>
<dbReference type="SUPFAM" id="SSF51735">
    <property type="entry name" value="NAD(P)-binding Rossmann-fold domains"/>
    <property type="match status" value="1"/>
</dbReference>
<dbReference type="EMBL" id="MKVH01000025">
    <property type="protein sequence ID" value="OJX56341.1"/>
    <property type="molecule type" value="Genomic_DNA"/>
</dbReference>
<evidence type="ECO:0000256" key="3">
    <source>
        <dbReference type="RuleBase" id="RU000363"/>
    </source>
</evidence>
<dbReference type="AlphaFoldDB" id="A0A1M3KVP7"/>
<dbReference type="InterPro" id="IPR036291">
    <property type="entry name" value="NAD(P)-bd_dom_sf"/>
</dbReference>
<gene>
    <name evidence="4" type="ORF">BGO89_13485</name>
</gene>
<accession>A0A1M3KVP7</accession>
<dbReference type="PRINTS" id="PR00080">
    <property type="entry name" value="SDRFAMILY"/>
</dbReference>
<dbReference type="FunFam" id="3.40.50.720:FF:000047">
    <property type="entry name" value="NADP-dependent L-serine/L-allo-threonine dehydrogenase"/>
    <property type="match status" value="1"/>
</dbReference>
<evidence type="ECO:0000256" key="1">
    <source>
        <dbReference type="ARBA" id="ARBA00006484"/>
    </source>
</evidence>
<organism evidence="4 5">
    <name type="scientific">Candidatus Kapaibacterium thiocyanatum</name>
    <dbReference type="NCBI Taxonomy" id="1895771"/>
    <lineage>
        <taxon>Bacteria</taxon>
        <taxon>Pseudomonadati</taxon>
        <taxon>Candidatus Kapaibacteriota</taxon>
        <taxon>Candidatus Kapaibacteriia</taxon>
        <taxon>Candidatus Kapaibacteriales</taxon>
        <taxon>Candidatus Kapaibacteriaceae</taxon>
        <taxon>Candidatus Kapaibacterium</taxon>
    </lineage>
</organism>
<evidence type="ECO:0000313" key="4">
    <source>
        <dbReference type="EMBL" id="OJX56341.1"/>
    </source>
</evidence>
<evidence type="ECO:0000313" key="5">
    <source>
        <dbReference type="Proteomes" id="UP000184233"/>
    </source>
</evidence>
<dbReference type="PROSITE" id="PS00061">
    <property type="entry name" value="ADH_SHORT"/>
    <property type="match status" value="1"/>
</dbReference>
<dbReference type="STRING" id="1895771.BGO89_13485"/>
<comment type="caution">
    <text evidence="4">The sequence shown here is derived from an EMBL/GenBank/DDBJ whole genome shotgun (WGS) entry which is preliminary data.</text>
</comment>
<dbReference type="Proteomes" id="UP000184233">
    <property type="component" value="Unassembled WGS sequence"/>
</dbReference>
<dbReference type="PRINTS" id="PR00081">
    <property type="entry name" value="GDHRDH"/>
</dbReference>
<reference evidence="4 5" key="1">
    <citation type="submission" date="2016-09" db="EMBL/GenBank/DDBJ databases">
        <title>Genome-resolved meta-omics ties microbial dynamics to process performance in biotechnology for thiocyanate degradation.</title>
        <authorList>
            <person name="Kantor R.S."/>
            <person name="Huddy R.J."/>
            <person name="Iyer R."/>
            <person name="Thomas B.C."/>
            <person name="Brown C.T."/>
            <person name="Anantharaman K."/>
            <person name="Tringe S."/>
            <person name="Hettich R.L."/>
            <person name="Harrison S.T."/>
            <person name="Banfield J.F."/>
        </authorList>
    </citation>
    <scope>NUCLEOTIDE SEQUENCE [LARGE SCALE GENOMIC DNA]</scope>
    <source>
        <strain evidence="4">59-99</strain>
    </source>
</reference>
<protein>
    <submittedName>
        <fullName evidence="4">NAD(P)-dependent oxidoreductase</fullName>
    </submittedName>
</protein>
<evidence type="ECO:0000256" key="2">
    <source>
        <dbReference type="ARBA" id="ARBA00023002"/>
    </source>
</evidence>
<dbReference type="PANTHER" id="PTHR42901">
    <property type="entry name" value="ALCOHOL DEHYDROGENASE"/>
    <property type="match status" value="1"/>
</dbReference>
<sequence length="253" mass="27348">MKNSIVLITGASAGIGEACAEVFAEAGARLVLWARRTDRIEALADTLHREHGIDVFTQAVDVRDRSAVEAAIGELPDTWHDIDVLINNAGLSRGLEPIQEGVHLNWEEMIDTNVKGLLNVTRAVLPGMVNRAKGQVINIASIAGRQAYRGGNVYSATKAAVKMLGDSMQLDLLGTGVRTCTIDPGLVETEFSLVRFRGDAERAQTVYNGYTPLHGRDIAETALFVASRPPHVAIQDILITPTDQASVSQVNRR</sequence>
<dbReference type="PANTHER" id="PTHR42901:SF1">
    <property type="entry name" value="ALCOHOL DEHYDROGENASE"/>
    <property type="match status" value="1"/>
</dbReference>
<dbReference type="Pfam" id="PF00106">
    <property type="entry name" value="adh_short"/>
    <property type="match status" value="1"/>
</dbReference>
<dbReference type="Gene3D" id="3.40.50.720">
    <property type="entry name" value="NAD(P)-binding Rossmann-like Domain"/>
    <property type="match status" value="1"/>
</dbReference>
<dbReference type="GO" id="GO:0016616">
    <property type="term" value="F:oxidoreductase activity, acting on the CH-OH group of donors, NAD or NADP as acceptor"/>
    <property type="evidence" value="ECO:0007669"/>
    <property type="project" value="UniProtKB-ARBA"/>
</dbReference>
<name>A0A1M3KVP7_9BACT</name>
<comment type="similarity">
    <text evidence="1 3">Belongs to the short-chain dehydrogenases/reductases (SDR) family.</text>
</comment>
<proteinExistence type="inferred from homology"/>